<dbReference type="EMBL" id="JANIBC010000010">
    <property type="protein sequence ID" value="MCQ8185969.1"/>
    <property type="molecule type" value="Genomic_DNA"/>
</dbReference>
<dbReference type="SUPFAM" id="SSF51735">
    <property type="entry name" value="NAD(P)-binding Rossmann-fold domains"/>
    <property type="match status" value="1"/>
</dbReference>
<comment type="similarity">
    <text evidence="1">Belongs to the short-chain dehydrogenases/reductases (SDR) family.</text>
</comment>
<dbReference type="InterPro" id="IPR036291">
    <property type="entry name" value="NAD(P)-bd_dom_sf"/>
</dbReference>
<dbReference type="Pfam" id="PF13561">
    <property type="entry name" value="adh_short_C2"/>
    <property type="match status" value="1"/>
</dbReference>
<dbReference type="PANTHER" id="PTHR42760">
    <property type="entry name" value="SHORT-CHAIN DEHYDROGENASES/REDUCTASES FAMILY MEMBER"/>
    <property type="match status" value="1"/>
</dbReference>
<dbReference type="FunFam" id="3.40.50.720:FF:000084">
    <property type="entry name" value="Short-chain dehydrogenase reductase"/>
    <property type="match status" value="1"/>
</dbReference>
<dbReference type="PRINTS" id="PR00081">
    <property type="entry name" value="GDHRDH"/>
</dbReference>
<dbReference type="AlphaFoldDB" id="A0A9X2RIG7"/>
<protein>
    <submittedName>
        <fullName evidence="2">SDR family oxidoreductase</fullName>
    </submittedName>
</protein>
<dbReference type="InterPro" id="IPR002347">
    <property type="entry name" value="SDR_fam"/>
</dbReference>
<proteinExistence type="inferred from homology"/>
<dbReference type="GO" id="GO:0030497">
    <property type="term" value="P:fatty acid elongation"/>
    <property type="evidence" value="ECO:0007669"/>
    <property type="project" value="TreeGrafter"/>
</dbReference>
<accession>A0A9X2RIG7</accession>
<dbReference type="Proteomes" id="UP001142610">
    <property type="component" value="Unassembled WGS sequence"/>
</dbReference>
<sequence>MPEGAPELFDLTGQRALVTGASSGLGYEIAKGLASCGAELVINSRSPERAGRAAAEVGGEALCFDASDPAAAEAAFRDLEARKPISILINNAGLRNRKGLQEYGVAEVEAMLRANTVAPFHLARVAGRAMAERGYGRIVNMTSVTGPLARGYDHPYGMSKSALEAATRSLAASFGASGVTVNAVAPGFFRTKSNESLLADDELMKWAEARFAVGRCGEPHEIAAAAVFLAGPGASFITGQTIFVDGGMMGQY</sequence>
<dbReference type="GO" id="GO:0016616">
    <property type="term" value="F:oxidoreductase activity, acting on the CH-OH group of donors, NAD or NADP as acceptor"/>
    <property type="evidence" value="ECO:0007669"/>
    <property type="project" value="TreeGrafter"/>
</dbReference>
<dbReference type="Gene3D" id="3.40.50.720">
    <property type="entry name" value="NAD(P)-binding Rossmann-like Domain"/>
    <property type="match status" value="1"/>
</dbReference>
<evidence type="ECO:0000313" key="2">
    <source>
        <dbReference type="EMBL" id="MCQ8185969.1"/>
    </source>
</evidence>
<dbReference type="PANTHER" id="PTHR42760:SF135">
    <property type="entry name" value="BLL7886 PROTEIN"/>
    <property type="match status" value="1"/>
</dbReference>
<dbReference type="RefSeq" id="WP_256619866.1">
    <property type="nucleotide sequence ID" value="NZ_JANIBC010000010.1"/>
</dbReference>
<comment type="caution">
    <text evidence="2">The sequence shown here is derived from an EMBL/GenBank/DDBJ whole genome shotgun (WGS) entry which is preliminary data.</text>
</comment>
<dbReference type="PRINTS" id="PR00080">
    <property type="entry name" value="SDRFAMILY"/>
</dbReference>
<gene>
    <name evidence="2" type="ORF">NOG11_11270</name>
</gene>
<evidence type="ECO:0000256" key="1">
    <source>
        <dbReference type="ARBA" id="ARBA00006484"/>
    </source>
</evidence>
<evidence type="ECO:0000313" key="3">
    <source>
        <dbReference type="Proteomes" id="UP001142610"/>
    </source>
</evidence>
<reference evidence="2" key="1">
    <citation type="submission" date="2022-07" db="EMBL/GenBank/DDBJ databases">
        <title>Parvularcula maris sp. nov., an algicidal bacterium isolated from seawater.</title>
        <authorList>
            <person name="Li F."/>
        </authorList>
    </citation>
    <scope>NUCLEOTIDE SEQUENCE</scope>
    <source>
        <strain evidence="2">BGMRC 0090</strain>
    </source>
</reference>
<organism evidence="2 3">
    <name type="scientific">Parvularcula maris</name>
    <dbReference type="NCBI Taxonomy" id="2965077"/>
    <lineage>
        <taxon>Bacteria</taxon>
        <taxon>Pseudomonadati</taxon>
        <taxon>Pseudomonadota</taxon>
        <taxon>Alphaproteobacteria</taxon>
        <taxon>Parvularculales</taxon>
        <taxon>Parvularculaceae</taxon>
        <taxon>Parvularcula</taxon>
    </lineage>
</organism>
<name>A0A9X2RIG7_9PROT</name>
<keyword evidence="3" id="KW-1185">Reference proteome</keyword>